<dbReference type="OMA" id="STRICLE"/>
<dbReference type="PANTHER" id="PTHR32122">
    <property type="entry name" value="TATA BOX-BINDING PROTEIN ASSOCIATED FACTOR RNA POLYMERASE I SUBUNIT A"/>
    <property type="match status" value="1"/>
</dbReference>
<proteinExistence type="predicted"/>
<evidence type="ECO:0000313" key="2">
    <source>
        <dbReference type="Ensembl" id="ENSNBRP00000028868.1"/>
    </source>
</evidence>
<sequence length="392" mass="46626">MDDLERELEPHIDLENDSDSSEDNSSKGEKKSKFPLVKPIYGGGFMCRERIREAMLHHRWEEAAEYMVYYPQILEDRNLFTAQPSKEFIWRTATEIFHHHPNSTMEDYNTIYERMKHSGFRHYLMVLQLIKISLEHSFHLLLHQQIEDAKRHLASAESWRHGKETAAQIQNIKLIQAYRGLLDYIIWCDKKSTRSNNYYESDSNQTMQNYFRQASVNLEEILKNPGVWDCFILRYVEMLEFYEHHKEALQVLNDYAYDSNFPPNPNAHVYLYQYLKRQGASEKRLMKVLKVKLRMKLTKQSDTQKALGVVLEMLDFNCWGSNLEVWIRLKAVIQKLQNQKDWWLALHFTSFHATKDSKEKPELFEVKASLTKILCPGWFVFILVELILKMMS</sequence>
<organism evidence="2 3">
    <name type="scientific">Neolamprologus brichardi</name>
    <name type="common">Fairy cichlid</name>
    <name type="synonym">Lamprologus brichardi</name>
    <dbReference type="NCBI Taxonomy" id="32507"/>
    <lineage>
        <taxon>Eukaryota</taxon>
        <taxon>Metazoa</taxon>
        <taxon>Chordata</taxon>
        <taxon>Craniata</taxon>
        <taxon>Vertebrata</taxon>
        <taxon>Euteleostomi</taxon>
        <taxon>Actinopterygii</taxon>
        <taxon>Neopterygii</taxon>
        <taxon>Teleostei</taxon>
        <taxon>Neoteleostei</taxon>
        <taxon>Acanthomorphata</taxon>
        <taxon>Ovalentaria</taxon>
        <taxon>Cichlomorphae</taxon>
        <taxon>Cichliformes</taxon>
        <taxon>Cichlidae</taxon>
        <taxon>African cichlids</taxon>
        <taxon>Pseudocrenilabrinae</taxon>
        <taxon>Lamprologini</taxon>
        <taxon>Neolamprologus</taxon>
    </lineage>
</organism>
<keyword evidence="3" id="KW-1185">Reference proteome</keyword>
<dbReference type="InterPro" id="IPR052669">
    <property type="entry name" value="SL1/TIF-IB_Component"/>
</dbReference>
<protein>
    <submittedName>
        <fullName evidence="2">TATA box binding protein (TBP)-associated factor, RNA polymerase I, A</fullName>
    </submittedName>
</protein>
<dbReference type="GO" id="GO:0006360">
    <property type="term" value="P:transcription by RNA polymerase I"/>
    <property type="evidence" value="ECO:0007669"/>
    <property type="project" value="InterPro"/>
</dbReference>
<dbReference type="STRING" id="32507.ENSNBRP00000028868"/>
<evidence type="ECO:0000313" key="3">
    <source>
        <dbReference type="Proteomes" id="UP000261580"/>
    </source>
</evidence>
<dbReference type="Ensembl" id="ENSNBRT00000029619.1">
    <property type="protein sequence ID" value="ENSNBRP00000028868.1"/>
    <property type="gene ID" value="ENSNBRG00000021955.1"/>
</dbReference>
<reference evidence="2" key="1">
    <citation type="submission" date="2025-08" db="UniProtKB">
        <authorList>
            <consortium name="Ensembl"/>
        </authorList>
    </citation>
    <scope>IDENTIFICATION</scope>
</reference>
<dbReference type="GO" id="GO:0060047">
    <property type="term" value="P:heart contraction"/>
    <property type="evidence" value="ECO:0007669"/>
    <property type="project" value="Ensembl"/>
</dbReference>
<dbReference type="Proteomes" id="UP000261580">
    <property type="component" value="Unassembled WGS sequence"/>
</dbReference>
<evidence type="ECO:0000256" key="1">
    <source>
        <dbReference type="SAM" id="MobiDB-lite"/>
    </source>
</evidence>
<dbReference type="Bgee" id="ENSNBRG00000021955">
    <property type="expression patterns" value="Expressed in testis and 5 other cell types or tissues"/>
</dbReference>
<dbReference type="AlphaFoldDB" id="A0A3Q4I4Z2"/>
<name>A0A3Q4I4Z2_NEOBR</name>
<dbReference type="Pfam" id="PF14929">
    <property type="entry name" value="TAF1_subA"/>
    <property type="match status" value="1"/>
</dbReference>
<feature type="region of interest" description="Disordered" evidence="1">
    <location>
        <begin position="1"/>
        <end position="31"/>
    </location>
</feature>
<reference evidence="2" key="2">
    <citation type="submission" date="2025-09" db="UniProtKB">
        <authorList>
            <consortium name="Ensembl"/>
        </authorList>
    </citation>
    <scope>IDENTIFICATION</scope>
</reference>
<dbReference type="InterPro" id="IPR039495">
    <property type="entry name" value="TAF1A"/>
</dbReference>
<accession>A0A3Q4I4Z2</accession>
<dbReference type="GO" id="GO:0000120">
    <property type="term" value="C:RNA polymerase I transcription regulator complex"/>
    <property type="evidence" value="ECO:0007669"/>
    <property type="project" value="InterPro"/>
</dbReference>
<dbReference type="GeneTree" id="ENSGT00390000011405"/>
<dbReference type="PANTHER" id="PTHR32122:SF1">
    <property type="entry name" value="TATA BOX-BINDING PROTEIN-ASSOCIATED FACTOR RNA POLYMERASE I SUBUNIT A"/>
    <property type="match status" value="1"/>
</dbReference>